<dbReference type="Proteomes" id="UP000186922">
    <property type="component" value="Unassembled WGS sequence"/>
</dbReference>
<reference evidence="1 2" key="1">
    <citation type="journal article" date="2016" name="Nat. Commun.">
        <title>Extremotolerant tardigrade genome and improved radiotolerance of human cultured cells by tardigrade-unique protein.</title>
        <authorList>
            <person name="Hashimoto T."/>
            <person name="Horikawa D.D."/>
            <person name="Saito Y."/>
            <person name="Kuwahara H."/>
            <person name="Kozuka-Hata H."/>
            <person name="Shin-I T."/>
            <person name="Minakuchi Y."/>
            <person name="Ohishi K."/>
            <person name="Motoyama A."/>
            <person name="Aizu T."/>
            <person name="Enomoto A."/>
            <person name="Kondo K."/>
            <person name="Tanaka S."/>
            <person name="Hara Y."/>
            <person name="Koshikawa S."/>
            <person name="Sagara H."/>
            <person name="Miura T."/>
            <person name="Yokobori S."/>
            <person name="Miyagawa K."/>
            <person name="Suzuki Y."/>
            <person name="Kubo T."/>
            <person name="Oyama M."/>
            <person name="Kohara Y."/>
            <person name="Fujiyama A."/>
            <person name="Arakawa K."/>
            <person name="Katayama T."/>
            <person name="Toyoda A."/>
            <person name="Kunieda T."/>
        </authorList>
    </citation>
    <scope>NUCLEOTIDE SEQUENCE [LARGE SCALE GENOMIC DNA]</scope>
    <source>
        <strain evidence="1 2">YOKOZUNA-1</strain>
    </source>
</reference>
<accession>A0A1D1V0G9</accession>
<evidence type="ECO:0000313" key="2">
    <source>
        <dbReference type="Proteomes" id="UP000186922"/>
    </source>
</evidence>
<organism evidence="1 2">
    <name type="scientific">Ramazzottius varieornatus</name>
    <name type="common">Water bear</name>
    <name type="synonym">Tardigrade</name>
    <dbReference type="NCBI Taxonomy" id="947166"/>
    <lineage>
        <taxon>Eukaryota</taxon>
        <taxon>Metazoa</taxon>
        <taxon>Ecdysozoa</taxon>
        <taxon>Tardigrada</taxon>
        <taxon>Eutardigrada</taxon>
        <taxon>Parachela</taxon>
        <taxon>Hypsibioidea</taxon>
        <taxon>Ramazzottiidae</taxon>
        <taxon>Ramazzottius</taxon>
    </lineage>
</organism>
<keyword evidence="2" id="KW-1185">Reference proteome</keyword>
<name>A0A1D1V0G9_RAMVA</name>
<evidence type="ECO:0000313" key="1">
    <source>
        <dbReference type="EMBL" id="GAU93432.1"/>
    </source>
</evidence>
<dbReference type="AlphaFoldDB" id="A0A1D1V0G9"/>
<gene>
    <name evidence="1" type="primary">RvY_05374-1</name>
    <name evidence="1" type="synonym">RvY_05374.1</name>
    <name evidence="1" type="ORF">RvY_05374</name>
</gene>
<proteinExistence type="predicted"/>
<protein>
    <submittedName>
        <fullName evidence="1">Uncharacterized protein</fullName>
    </submittedName>
</protein>
<sequence length="73" mass="8078">MESILPSYPQSALSHAKDCTAVGAAQGLYLEFFVSQKPETTHLENVARPAPTNQVNHSQTVYAITLRQLEHIQ</sequence>
<comment type="caution">
    <text evidence="1">The sequence shown here is derived from an EMBL/GenBank/DDBJ whole genome shotgun (WGS) entry which is preliminary data.</text>
</comment>
<dbReference type="EMBL" id="BDGG01000002">
    <property type="protein sequence ID" value="GAU93432.1"/>
    <property type="molecule type" value="Genomic_DNA"/>
</dbReference>